<keyword evidence="3" id="KW-1185">Reference proteome</keyword>
<comment type="caution">
    <text evidence="2">The sequence shown here is derived from an EMBL/GenBank/DDBJ whole genome shotgun (WGS) entry which is preliminary data.</text>
</comment>
<gene>
    <name evidence="2" type="ORF">ACFODZ_04740</name>
</gene>
<dbReference type="EMBL" id="JBHRTS010000002">
    <property type="protein sequence ID" value="MFC3193548.1"/>
    <property type="molecule type" value="Genomic_DNA"/>
</dbReference>
<name>A0ABV7J5W3_9GAMM</name>
<accession>A0ABV7J5W3</accession>
<protein>
    <submittedName>
        <fullName evidence="2">Uncharacterized protein</fullName>
    </submittedName>
</protein>
<keyword evidence="1" id="KW-0732">Signal</keyword>
<sequence length="117" mass="13239">MFVTNKMKKLMLMTGLLLVSGLSLAQQDRYVTRLIESSLDDVNIGSGTVIVQGRSYKYRLEANKSQAYLDEDINKALSIRDLKPGEVYFFELYSKADVPELSDFKQIIVVAKEKPAE</sequence>
<evidence type="ECO:0000313" key="2">
    <source>
        <dbReference type="EMBL" id="MFC3193548.1"/>
    </source>
</evidence>
<feature type="chain" id="PRO_5046005552" evidence="1">
    <location>
        <begin position="26"/>
        <end position="117"/>
    </location>
</feature>
<proteinExistence type="predicted"/>
<evidence type="ECO:0000256" key="1">
    <source>
        <dbReference type="SAM" id="SignalP"/>
    </source>
</evidence>
<feature type="signal peptide" evidence="1">
    <location>
        <begin position="1"/>
        <end position="25"/>
    </location>
</feature>
<dbReference type="RefSeq" id="WP_157892703.1">
    <property type="nucleotide sequence ID" value="NZ_JBHRTS010000002.1"/>
</dbReference>
<evidence type="ECO:0000313" key="3">
    <source>
        <dbReference type="Proteomes" id="UP001595533"/>
    </source>
</evidence>
<organism evidence="2 3">
    <name type="scientific">Marinicella sediminis</name>
    <dbReference type="NCBI Taxonomy" id="1792834"/>
    <lineage>
        <taxon>Bacteria</taxon>
        <taxon>Pseudomonadati</taxon>
        <taxon>Pseudomonadota</taxon>
        <taxon>Gammaproteobacteria</taxon>
        <taxon>Lysobacterales</taxon>
        <taxon>Marinicellaceae</taxon>
        <taxon>Marinicella</taxon>
    </lineage>
</organism>
<dbReference type="Proteomes" id="UP001595533">
    <property type="component" value="Unassembled WGS sequence"/>
</dbReference>
<reference evidence="3" key="1">
    <citation type="journal article" date="2019" name="Int. J. Syst. Evol. Microbiol.">
        <title>The Global Catalogue of Microorganisms (GCM) 10K type strain sequencing project: providing services to taxonomists for standard genome sequencing and annotation.</title>
        <authorList>
            <consortium name="The Broad Institute Genomics Platform"/>
            <consortium name="The Broad Institute Genome Sequencing Center for Infectious Disease"/>
            <person name="Wu L."/>
            <person name="Ma J."/>
        </authorList>
    </citation>
    <scope>NUCLEOTIDE SEQUENCE [LARGE SCALE GENOMIC DNA]</scope>
    <source>
        <strain evidence="3">KCTC 42953</strain>
    </source>
</reference>